<dbReference type="SUPFAM" id="SSF48371">
    <property type="entry name" value="ARM repeat"/>
    <property type="match status" value="1"/>
</dbReference>
<dbReference type="InterPro" id="IPR003307">
    <property type="entry name" value="W2_domain"/>
</dbReference>
<dbReference type="Pfam" id="PF02020">
    <property type="entry name" value="W2"/>
    <property type="match status" value="1"/>
</dbReference>
<dbReference type="AlphaFoldDB" id="F4WS26"/>
<dbReference type="GO" id="GO:0005737">
    <property type="term" value="C:cytoplasm"/>
    <property type="evidence" value="ECO:0007669"/>
    <property type="project" value="TreeGrafter"/>
</dbReference>
<dbReference type="PANTHER" id="PTHR14208">
    <property type="entry name" value="BASIC LEUCINE ZIPPER AND W2 DOMAIN-CONTAINING PROTEIN"/>
    <property type="match status" value="1"/>
</dbReference>
<dbReference type="PANTHER" id="PTHR14208:SF2">
    <property type="entry name" value="PROTEIN KRASAVIETZ"/>
    <property type="match status" value="1"/>
</dbReference>
<dbReference type="InterPro" id="IPR016024">
    <property type="entry name" value="ARM-type_fold"/>
</dbReference>
<organism evidence="3">
    <name type="scientific">Acromyrmex echinatior</name>
    <name type="common">Panamanian leafcutter ant</name>
    <name type="synonym">Acromyrmex octospinosus echinatior</name>
    <dbReference type="NCBI Taxonomy" id="103372"/>
    <lineage>
        <taxon>Eukaryota</taxon>
        <taxon>Metazoa</taxon>
        <taxon>Ecdysozoa</taxon>
        <taxon>Arthropoda</taxon>
        <taxon>Hexapoda</taxon>
        <taxon>Insecta</taxon>
        <taxon>Pterygota</taxon>
        <taxon>Neoptera</taxon>
        <taxon>Endopterygota</taxon>
        <taxon>Hymenoptera</taxon>
        <taxon>Apocrita</taxon>
        <taxon>Aculeata</taxon>
        <taxon>Formicoidea</taxon>
        <taxon>Formicidae</taxon>
        <taxon>Myrmicinae</taxon>
        <taxon>Acromyrmex</taxon>
    </lineage>
</organism>
<proteinExistence type="predicted"/>
<feature type="domain" description="W2" evidence="1">
    <location>
        <begin position="1"/>
        <end position="66"/>
    </location>
</feature>
<protein>
    <submittedName>
        <fullName evidence="2">Basic leucine zipper and W2 domain-containing protein 2</fullName>
    </submittedName>
</protein>
<sequence length="70" mass="8255">MSQKIEKPILSGQRIKTRKRAEVVSEDVILKWYKEGHSVKGKMLFLDQMKKFVEWLQNAEEESESGEEED</sequence>
<dbReference type="InterPro" id="IPR051245">
    <property type="entry name" value="eIF5-mimic_regulator"/>
</dbReference>
<evidence type="ECO:0000259" key="1">
    <source>
        <dbReference type="PROSITE" id="PS51363"/>
    </source>
</evidence>
<reference evidence="2" key="1">
    <citation type="submission" date="2011-02" db="EMBL/GenBank/DDBJ databases">
        <title>The genome of the leaf-cutting ant Acromyrmex echinatior suggests key adaptations to social evolution and fungus farming.</title>
        <authorList>
            <person name="Nygaard S."/>
            <person name="Zhang G."/>
        </authorList>
    </citation>
    <scope>NUCLEOTIDE SEQUENCE</scope>
</reference>
<dbReference type="PROSITE" id="PS51363">
    <property type="entry name" value="W2"/>
    <property type="match status" value="1"/>
</dbReference>
<dbReference type="Proteomes" id="UP000007755">
    <property type="component" value="Unassembled WGS sequence"/>
</dbReference>
<evidence type="ECO:0000313" key="3">
    <source>
        <dbReference type="Proteomes" id="UP000007755"/>
    </source>
</evidence>
<dbReference type="GO" id="GO:0016020">
    <property type="term" value="C:membrane"/>
    <property type="evidence" value="ECO:0007669"/>
    <property type="project" value="TreeGrafter"/>
</dbReference>
<name>F4WS26_ACREC</name>
<dbReference type="Gene3D" id="1.25.40.180">
    <property type="match status" value="1"/>
</dbReference>
<dbReference type="eggNOG" id="KOG2297">
    <property type="taxonomic scope" value="Eukaryota"/>
</dbReference>
<keyword evidence="3" id="KW-1185">Reference proteome</keyword>
<gene>
    <name evidence="2" type="ORF">G5I_08636</name>
</gene>
<evidence type="ECO:0000313" key="2">
    <source>
        <dbReference type="EMBL" id="EGI63005.1"/>
    </source>
</evidence>
<dbReference type="InParanoid" id="F4WS26"/>
<accession>F4WS26</accession>
<dbReference type="STRING" id="103372.F4WS26"/>
<dbReference type="OrthoDB" id="1727522at2759"/>
<dbReference type="EMBL" id="GL888295">
    <property type="protein sequence ID" value="EGI63005.1"/>
    <property type="molecule type" value="Genomic_DNA"/>
</dbReference>